<evidence type="ECO:0000313" key="3">
    <source>
        <dbReference type="EMBL" id="MED6223526.1"/>
    </source>
</evidence>
<feature type="chain" id="PRO_5045215006" evidence="2">
    <location>
        <begin position="18"/>
        <end position="178"/>
    </location>
</feature>
<name>A0ABU6ZP33_9FABA</name>
<comment type="caution">
    <text evidence="3">The sequence shown here is derived from an EMBL/GenBank/DDBJ whole genome shotgun (WGS) entry which is preliminary data.</text>
</comment>
<dbReference type="EMBL" id="JASCZI010272796">
    <property type="protein sequence ID" value="MED6223526.1"/>
    <property type="molecule type" value="Genomic_DNA"/>
</dbReference>
<dbReference type="Proteomes" id="UP001341840">
    <property type="component" value="Unassembled WGS sequence"/>
</dbReference>
<reference evidence="3 4" key="1">
    <citation type="journal article" date="2023" name="Plants (Basel)">
        <title>Bridging the Gap: Combining Genomics and Transcriptomics Approaches to Understand Stylosanthes scabra, an Orphan Legume from the Brazilian Caatinga.</title>
        <authorList>
            <person name="Ferreira-Neto J.R.C."/>
            <person name="da Silva M.D."/>
            <person name="Binneck E."/>
            <person name="de Melo N.F."/>
            <person name="da Silva R.H."/>
            <person name="de Melo A.L.T.M."/>
            <person name="Pandolfi V."/>
            <person name="Bustamante F.O."/>
            <person name="Brasileiro-Vidal A.C."/>
            <person name="Benko-Iseppon A.M."/>
        </authorList>
    </citation>
    <scope>NUCLEOTIDE SEQUENCE [LARGE SCALE GENOMIC DNA]</scope>
    <source>
        <tissue evidence="3">Leaves</tissue>
    </source>
</reference>
<gene>
    <name evidence="3" type="ORF">PIB30_074734</name>
</gene>
<feature type="compositionally biased region" description="Basic and acidic residues" evidence="1">
    <location>
        <begin position="115"/>
        <end position="142"/>
    </location>
</feature>
<feature type="signal peptide" evidence="2">
    <location>
        <begin position="1"/>
        <end position="17"/>
    </location>
</feature>
<accession>A0ABU6ZP33</accession>
<organism evidence="3 4">
    <name type="scientific">Stylosanthes scabra</name>
    <dbReference type="NCBI Taxonomy" id="79078"/>
    <lineage>
        <taxon>Eukaryota</taxon>
        <taxon>Viridiplantae</taxon>
        <taxon>Streptophyta</taxon>
        <taxon>Embryophyta</taxon>
        <taxon>Tracheophyta</taxon>
        <taxon>Spermatophyta</taxon>
        <taxon>Magnoliopsida</taxon>
        <taxon>eudicotyledons</taxon>
        <taxon>Gunneridae</taxon>
        <taxon>Pentapetalae</taxon>
        <taxon>rosids</taxon>
        <taxon>fabids</taxon>
        <taxon>Fabales</taxon>
        <taxon>Fabaceae</taxon>
        <taxon>Papilionoideae</taxon>
        <taxon>50 kb inversion clade</taxon>
        <taxon>dalbergioids sensu lato</taxon>
        <taxon>Dalbergieae</taxon>
        <taxon>Pterocarpus clade</taxon>
        <taxon>Stylosanthes</taxon>
    </lineage>
</organism>
<evidence type="ECO:0000256" key="1">
    <source>
        <dbReference type="SAM" id="MobiDB-lite"/>
    </source>
</evidence>
<proteinExistence type="predicted"/>
<protein>
    <submittedName>
        <fullName evidence="3">Uncharacterized protein</fullName>
    </submittedName>
</protein>
<keyword evidence="4" id="KW-1185">Reference proteome</keyword>
<sequence>MWVKLALQLAFATTSGGHEGDGSDSYDVRGGSERGGGVRLGFGGDGGGGFQLRQVGVERGKRFKLGFALWEWGRRRRCVYKFECYWQNYSGNFPPVTHVVTDSETLCCGSKHVENGESKGVSSERGKHDEVSSFAGGRDKGESAGGLEPGVTEASNGMREDKHDKGEDGWKVFYSRRF</sequence>
<feature type="region of interest" description="Disordered" evidence="1">
    <location>
        <begin position="115"/>
        <end position="166"/>
    </location>
</feature>
<evidence type="ECO:0000256" key="2">
    <source>
        <dbReference type="SAM" id="SignalP"/>
    </source>
</evidence>
<keyword evidence="2" id="KW-0732">Signal</keyword>
<evidence type="ECO:0000313" key="4">
    <source>
        <dbReference type="Proteomes" id="UP001341840"/>
    </source>
</evidence>